<dbReference type="InterPro" id="IPR020846">
    <property type="entry name" value="MFS_dom"/>
</dbReference>
<dbReference type="FunFam" id="1.20.1250.20:FF:000196">
    <property type="entry name" value="MFS toxin efflux pump (AflT)"/>
    <property type="match status" value="1"/>
</dbReference>
<comment type="subcellular location">
    <subcellularLocation>
        <location evidence="1">Membrane</location>
        <topology evidence="1">Multi-pass membrane protein</topology>
    </subcellularLocation>
</comment>
<feature type="transmembrane region" description="Helical" evidence="10">
    <location>
        <begin position="474"/>
        <end position="493"/>
    </location>
</feature>
<protein>
    <recommendedName>
        <fullName evidence="7">Efflux pump dotC</fullName>
    </recommendedName>
    <alternativeName>
        <fullName evidence="8">Dothistromin biosynthesis protein C</fullName>
    </alternativeName>
</protein>
<feature type="transmembrane region" description="Helical" evidence="10">
    <location>
        <begin position="82"/>
        <end position="105"/>
    </location>
</feature>
<feature type="transmembrane region" description="Helical" evidence="10">
    <location>
        <begin position="272"/>
        <end position="291"/>
    </location>
</feature>
<evidence type="ECO:0000256" key="7">
    <source>
        <dbReference type="ARBA" id="ARBA00069956"/>
    </source>
</evidence>
<reference evidence="12 13" key="2">
    <citation type="journal article" date="2014" name="J. Gen. Appl. Microbiol.">
        <title>The early diverging ascomycetous budding yeast Saitoella complicata has three histone deacetylases belonging to the Clr6, Hos2, and Rpd3 lineages.</title>
        <authorList>
            <person name="Nishida H."/>
            <person name="Matsumoto T."/>
            <person name="Kondo S."/>
            <person name="Hamamoto M."/>
            <person name="Yoshikawa H."/>
        </authorList>
    </citation>
    <scope>NUCLEOTIDE SEQUENCE [LARGE SCALE GENOMIC DNA]</scope>
    <source>
        <strain evidence="12 13">NRRL Y-17804</strain>
    </source>
</reference>
<evidence type="ECO:0000256" key="8">
    <source>
        <dbReference type="ARBA" id="ARBA00083178"/>
    </source>
</evidence>
<feature type="transmembrane region" description="Helical" evidence="10">
    <location>
        <begin position="173"/>
        <end position="194"/>
    </location>
</feature>
<reference evidence="12 13" key="3">
    <citation type="journal article" date="2015" name="Genome Announc.">
        <title>Draft Genome Sequence of the Archiascomycetous Yeast Saitoella complicata.</title>
        <authorList>
            <person name="Yamauchi K."/>
            <person name="Kondo S."/>
            <person name="Hamamoto M."/>
            <person name="Takahashi Y."/>
            <person name="Ogura Y."/>
            <person name="Hayashi T."/>
            <person name="Nishida H."/>
        </authorList>
    </citation>
    <scope>NUCLEOTIDE SEQUENCE [LARGE SCALE GENOMIC DNA]</scope>
    <source>
        <strain evidence="12 13">NRRL Y-17804</strain>
    </source>
</reference>
<dbReference type="Proteomes" id="UP000033140">
    <property type="component" value="Unassembled WGS sequence"/>
</dbReference>
<dbReference type="GO" id="GO:0022857">
    <property type="term" value="F:transmembrane transporter activity"/>
    <property type="evidence" value="ECO:0007669"/>
    <property type="project" value="InterPro"/>
</dbReference>
<dbReference type="GO" id="GO:0005886">
    <property type="term" value="C:plasma membrane"/>
    <property type="evidence" value="ECO:0007669"/>
    <property type="project" value="TreeGrafter"/>
</dbReference>
<evidence type="ECO:0000256" key="2">
    <source>
        <dbReference type="ARBA" id="ARBA00007520"/>
    </source>
</evidence>
<evidence type="ECO:0000259" key="11">
    <source>
        <dbReference type="PROSITE" id="PS50850"/>
    </source>
</evidence>
<name>A0A0E9NNK9_SAICN</name>
<dbReference type="Gene3D" id="1.20.1250.20">
    <property type="entry name" value="MFS general substrate transporter like domains"/>
    <property type="match status" value="1"/>
</dbReference>
<feature type="transmembrane region" description="Helical" evidence="10">
    <location>
        <begin position="544"/>
        <end position="562"/>
    </location>
</feature>
<dbReference type="SUPFAM" id="SSF103473">
    <property type="entry name" value="MFS general substrate transporter"/>
    <property type="match status" value="1"/>
</dbReference>
<dbReference type="FunFam" id="1.20.1720.10:FF:000014">
    <property type="entry name" value="MFS drug transporter, putative"/>
    <property type="match status" value="1"/>
</dbReference>
<dbReference type="EMBL" id="BACD03000046">
    <property type="protein sequence ID" value="GAO51457.1"/>
    <property type="molecule type" value="Genomic_DNA"/>
</dbReference>
<keyword evidence="5 10" id="KW-0472">Membrane</keyword>
<dbReference type="InterPro" id="IPR011701">
    <property type="entry name" value="MFS"/>
</dbReference>
<evidence type="ECO:0000256" key="4">
    <source>
        <dbReference type="ARBA" id="ARBA00022989"/>
    </source>
</evidence>
<dbReference type="STRING" id="698492.A0A0E9NNK9"/>
<feature type="transmembrane region" description="Helical" evidence="10">
    <location>
        <begin position="117"/>
        <end position="136"/>
    </location>
</feature>
<evidence type="ECO:0000313" key="12">
    <source>
        <dbReference type="EMBL" id="GAO51457.1"/>
    </source>
</evidence>
<feature type="transmembrane region" description="Helical" evidence="10">
    <location>
        <begin position="206"/>
        <end position="228"/>
    </location>
</feature>
<dbReference type="CDD" id="cd17502">
    <property type="entry name" value="MFS_Azr1_MDR_like"/>
    <property type="match status" value="1"/>
</dbReference>
<accession>A0A0E9NNK9</accession>
<evidence type="ECO:0000256" key="6">
    <source>
        <dbReference type="ARBA" id="ARBA00057269"/>
    </source>
</evidence>
<feature type="compositionally biased region" description="Basic and acidic residues" evidence="9">
    <location>
        <begin position="599"/>
        <end position="611"/>
    </location>
</feature>
<evidence type="ECO:0000256" key="3">
    <source>
        <dbReference type="ARBA" id="ARBA00022692"/>
    </source>
</evidence>
<feature type="transmembrane region" description="Helical" evidence="10">
    <location>
        <begin position="408"/>
        <end position="425"/>
    </location>
</feature>
<reference evidence="12 13" key="1">
    <citation type="journal article" date="2011" name="J. Gen. Appl. Microbiol.">
        <title>Draft genome sequencing of the enigmatic yeast Saitoella complicata.</title>
        <authorList>
            <person name="Nishida H."/>
            <person name="Hamamoto M."/>
            <person name="Sugiyama J."/>
        </authorList>
    </citation>
    <scope>NUCLEOTIDE SEQUENCE [LARGE SCALE GENOMIC DNA]</scope>
    <source>
        <strain evidence="12 13">NRRL Y-17804</strain>
    </source>
</reference>
<feature type="transmembrane region" description="Helical" evidence="10">
    <location>
        <begin position="437"/>
        <end position="462"/>
    </location>
</feature>
<feature type="region of interest" description="Disordered" evidence="9">
    <location>
        <begin position="580"/>
        <end position="611"/>
    </location>
</feature>
<evidence type="ECO:0000256" key="10">
    <source>
        <dbReference type="SAM" id="Phobius"/>
    </source>
</evidence>
<feature type="transmembrane region" description="Helical" evidence="10">
    <location>
        <begin position="343"/>
        <end position="363"/>
    </location>
</feature>
<feature type="transmembrane region" description="Helical" evidence="10">
    <location>
        <begin position="303"/>
        <end position="322"/>
    </location>
</feature>
<comment type="function">
    <text evidence="6">Efflux pump; part of the gene cluster that mediates the biosynthesis of dothistromin (DOTH), a polyketide toxin very similar in structure to the aflatoxin precursor, versicolorin B. One function of dotC may be to transport early-stage dothistromin biosynthetic intermediates from the cytoplasm into vacuoles, thereby affecting the rate of dothistromin production.</text>
</comment>
<evidence type="ECO:0000256" key="5">
    <source>
        <dbReference type="ARBA" id="ARBA00023136"/>
    </source>
</evidence>
<feature type="domain" description="Major facilitator superfamily (MFS) profile" evidence="11">
    <location>
        <begin position="83"/>
        <end position="570"/>
    </location>
</feature>
<dbReference type="PANTHER" id="PTHR23501">
    <property type="entry name" value="MAJOR FACILITATOR SUPERFAMILY"/>
    <property type="match status" value="1"/>
</dbReference>
<feature type="transmembrane region" description="Helical" evidence="10">
    <location>
        <begin position="240"/>
        <end position="260"/>
    </location>
</feature>
<feature type="compositionally biased region" description="Low complexity" evidence="9">
    <location>
        <begin position="8"/>
        <end position="20"/>
    </location>
</feature>
<evidence type="ECO:0000256" key="1">
    <source>
        <dbReference type="ARBA" id="ARBA00004141"/>
    </source>
</evidence>
<keyword evidence="13" id="KW-1185">Reference proteome</keyword>
<sequence length="611" mass="65330">MLKEKDSLTSMSTTTTAAESDMTRKDVDDAEIQETMMDVVAMEQPAAIATAADADLEKDARGGALPGETLAAGEITGKRKAIIFFALCLTIFLSALDQTIVTTALPKISADFNSDTGYAWVGTSFLLASTALVPFYGKASDIWGRKPVLFIAIGLFLLGSALCGAAQTMNWLIGARVVQGAGSGGILSLCNIIVSDLVTLRERGKYVGFIGATWAVASAVGPLLGGAFTDYVTWRWNFFINLPTGAAAVVLLFVFLHLNNPRTPWRQKIPRIDFLGVTLIIGATLLFLLALNWGGSQYRWDSAAVLCCLIISGALFVAFGIAEVKLAKEPVMPMSLFAHQTRLGGYLVCLFHGMVFMGLSYYLPLYFQGVLGYSAIKSGVNMLPFILVLCVVSAFAGQIITRSGRYQELIWAGIVVQIIGTGLIINLDENSSLAKRVLYLMIAGLGTGPNFQSMLIAIHATIDKKDIATATATYAFTRSLGATIGIAVGGVVFQNTLTARTAHLPLAYRISGGEAGAAVELIRNYPEPYRTEVVHAFADSLDKMWITFTVLAGAALVSSALIGKHHLHNRMMTTQAVIMKPNNQGGGQAQSRRVSVDGSVEKVQEEAAGKV</sequence>
<keyword evidence="3 10" id="KW-0812">Transmembrane</keyword>
<evidence type="ECO:0000256" key="9">
    <source>
        <dbReference type="SAM" id="MobiDB-lite"/>
    </source>
</evidence>
<dbReference type="InterPro" id="IPR036259">
    <property type="entry name" value="MFS_trans_sf"/>
</dbReference>
<dbReference type="Pfam" id="PF07690">
    <property type="entry name" value="MFS_1"/>
    <property type="match status" value="1"/>
</dbReference>
<evidence type="ECO:0000313" key="13">
    <source>
        <dbReference type="Proteomes" id="UP000033140"/>
    </source>
</evidence>
<dbReference type="AlphaFoldDB" id="A0A0E9NNK9"/>
<dbReference type="PROSITE" id="PS50850">
    <property type="entry name" value="MFS"/>
    <property type="match status" value="1"/>
</dbReference>
<feature type="region of interest" description="Disordered" evidence="9">
    <location>
        <begin position="1"/>
        <end position="25"/>
    </location>
</feature>
<feature type="transmembrane region" description="Helical" evidence="10">
    <location>
        <begin position="148"/>
        <end position="167"/>
    </location>
</feature>
<organism evidence="12 13">
    <name type="scientific">Saitoella complicata (strain BCRC 22490 / CBS 7301 / JCM 7358 / NBRC 10748 / NRRL Y-17804)</name>
    <dbReference type="NCBI Taxonomy" id="698492"/>
    <lineage>
        <taxon>Eukaryota</taxon>
        <taxon>Fungi</taxon>
        <taxon>Dikarya</taxon>
        <taxon>Ascomycota</taxon>
        <taxon>Taphrinomycotina</taxon>
        <taxon>Taphrinomycotina incertae sedis</taxon>
        <taxon>Saitoella</taxon>
    </lineage>
</organism>
<dbReference type="PRINTS" id="PR01036">
    <property type="entry name" value="TCRTETB"/>
</dbReference>
<dbReference type="Gene3D" id="1.20.1720.10">
    <property type="entry name" value="Multidrug resistance protein D"/>
    <property type="match status" value="1"/>
</dbReference>
<keyword evidence="4 10" id="KW-1133">Transmembrane helix</keyword>
<comment type="similarity">
    <text evidence="2">Belongs to the major facilitator superfamily. TCR/Tet family.</text>
</comment>
<comment type="caution">
    <text evidence="12">The sequence shown here is derived from an EMBL/GenBank/DDBJ whole genome shotgun (WGS) entry which is preliminary data.</text>
</comment>
<dbReference type="OMA" id="GVCFCHG"/>
<dbReference type="PANTHER" id="PTHR23501:SF102">
    <property type="entry name" value="DRUG TRANSPORTER, PUTATIVE (AFU_ORTHOLOGUE AFUA_3G08530)-RELATED"/>
    <property type="match status" value="1"/>
</dbReference>
<proteinExistence type="inferred from homology"/>
<gene>
    <name evidence="12" type="ORF">G7K_5558-t1</name>
</gene>
<feature type="transmembrane region" description="Helical" evidence="10">
    <location>
        <begin position="383"/>
        <end position="401"/>
    </location>
</feature>